<name>A0ABV5LJ54_9ACTN</name>
<feature type="compositionally biased region" description="Basic and acidic residues" evidence="1">
    <location>
        <begin position="1713"/>
        <end position="1727"/>
    </location>
</feature>
<feature type="transmembrane region" description="Helical" evidence="2">
    <location>
        <begin position="113"/>
        <end position="133"/>
    </location>
</feature>
<accession>A0ABV5LJ54</accession>
<comment type="caution">
    <text evidence="3">The sequence shown here is derived from an EMBL/GenBank/DDBJ whole genome shotgun (WGS) entry which is preliminary data.</text>
</comment>
<feature type="compositionally biased region" description="Low complexity" evidence="1">
    <location>
        <begin position="554"/>
        <end position="571"/>
    </location>
</feature>
<dbReference type="NCBIfam" id="NF012197">
    <property type="entry name" value="lonely_Cys"/>
    <property type="match status" value="2"/>
</dbReference>
<dbReference type="CDD" id="cd22744">
    <property type="entry name" value="OTU"/>
    <property type="match status" value="1"/>
</dbReference>
<feature type="compositionally biased region" description="Low complexity" evidence="1">
    <location>
        <begin position="2647"/>
        <end position="2666"/>
    </location>
</feature>
<feature type="compositionally biased region" description="Basic and acidic residues" evidence="1">
    <location>
        <begin position="5027"/>
        <end position="5040"/>
    </location>
</feature>
<feature type="region of interest" description="Disordered" evidence="1">
    <location>
        <begin position="1711"/>
        <end position="1734"/>
    </location>
</feature>
<feature type="region of interest" description="Disordered" evidence="1">
    <location>
        <begin position="879"/>
        <end position="901"/>
    </location>
</feature>
<dbReference type="RefSeq" id="WP_380956550.1">
    <property type="nucleotide sequence ID" value="NZ_JBHMDI010000101.1"/>
</dbReference>
<feature type="compositionally biased region" description="Pro residues" evidence="1">
    <location>
        <begin position="5015"/>
        <end position="5024"/>
    </location>
</feature>
<protein>
    <submittedName>
        <fullName evidence="3">Lonely Cys domain-containing protein</fullName>
    </submittedName>
</protein>
<feature type="region of interest" description="Disordered" evidence="1">
    <location>
        <begin position="2641"/>
        <end position="2710"/>
    </location>
</feature>
<organism evidence="3 4">
    <name type="scientific">Streptomyces heliomycini</name>
    <dbReference type="NCBI Taxonomy" id="284032"/>
    <lineage>
        <taxon>Bacteria</taxon>
        <taxon>Bacillati</taxon>
        <taxon>Actinomycetota</taxon>
        <taxon>Actinomycetes</taxon>
        <taxon>Kitasatosporales</taxon>
        <taxon>Streptomycetaceae</taxon>
        <taxon>Streptomyces</taxon>
    </lineage>
</organism>
<feature type="region of interest" description="Disordered" evidence="1">
    <location>
        <begin position="4927"/>
        <end position="5049"/>
    </location>
</feature>
<reference evidence="3 4" key="1">
    <citation type="submission" date="2024-09" db="EMBL/GenBank/DDBJ databases">
        <authorList>
            <person name="Sun Q."/>
            <person name="Mori K."/>
        </authorList>
    </citation>
    <scope>NUCLEOTIDE SEQUENCE [LARGE SCALE GENOMIC DNA]</scope>
    <source>
        <strain evidence="3 4">JCM 9767</strain>
    </source>
</reference>
<feature type="compositionally biased region" description="Basic and acidic residues" evidence="1">
    <location>
        <begin position="4956"/>
        <end position="4970"/>
    </location>
</feature>
<keyword evidence="2" id="KW-0472">Membrane</keyword>
<evidence type="ECO:0000313" key="4">
    <source>
        <dbReference type="Proteomes" id="UP001589753"/>
    </source>
</evidence>
<evidence type="ECO:0000256" key="1">
    <source>
        <dbReference type="SAM" id="MobiDB-lite"/>
    </source>
</evidence>
<feature type="region of interest" description="Disordered" evidence="1">
    <location>
        <begin position="4680"/>
        <end position="4727"/>
    </location>
</feature>
<feature type="compositionally biased region" description="Basic and acidic residues" evidence="1">
    <location>
        <begin position="541"/>
        <end position="553"/>
    </location>
</feature>
<feature type="region of interest" description="Disordered" evidence="1">
    <location>
        <begin position="5531"/>
        <end position="5573"/>
    </location>
</feature>
<gene>
    <name evidence="3" type="ORF">ACFFUA_27270</name>
</gene>
<dbReference type="PANTHER" id="PTHR24216">
    <property type="entry name" value="PAXILLIN-RELATED"/>
    <property type="match status" value="1"/>
</dbReference>
<feature type="compositionally biased region" description="Pro residues" evidence="1">
    <location>
        <begin position="2675"/>
        <end position="2689"/>
    </location>
</feature>
<feature type="compositionally biased region" description="Basic and acidic residues" evidence="1">
    <location>
        <begin position="1846"/>
        <end position="1867"/>
    </location>
</feature>
<keyword evidence="4" id="KW-1185">Reference proteome</keyword>
<feature type="region of interest" description="Disordered" evidence="1">
    <location>
        <begin position="1836"/>
        <end position="1898"/>
    </location>
</feature>
<evidence type="ECO:0000256" key="2">
    <source>
        <dbReference type="SAM" id="Phobius"/>
    </source>
</evidence>
<sequence>MAIMFPPGLREFIEVWVGANVATGNEDRGFDSRNPYKRLADDVRDLSDAMKGAISTAGNSLPPRIAKEFVAAMKLFVDDNGQNHLQKFSDELRDLGAQQVNRSIKLSEAKYQILIEFILMNIELALIAALAVFTGGTSLTEIAIQKARTALSILLILQRLGRAIPTPLSVLLEAIQEAFVAFASQLVSMTVPDNPDRRRTQFDWKDIGQSAVAGAFAGLFGGILGEVGGKFINKYFRNNHFWKEASELPFSFINEGQAETFAEAFTGLIFLGTFTLNPGTFLSAGLSGLVFEAASTGAEFGGKFAYHKFFQNLDFGPDGVNDLPGGRNRYEDGNESTGRYGDENRYGKTYDGGNTYQDLYDDPSSGTYNAPSGVPYTNSGTDRNPYGDAYDDSAPSVGDSSDTASVFSDISDVPSVFSDTSDVSSVSSVSSSSLPDHDTVHGAGNGIDAYGLPGAAGAVKPSYSTTSPNTYEDPYRDSLVDAPDTDTVFSALNPSVARTPGTDGTAGTDDTPPVDRPATVGSSVPDPPTTRAGGGTFTPDGTERQRSTDDDTARSTADGRQQQNSQQNPQAPLAPAPPSTTSPGGHASPNATPQSRPQTTPSGDPAVTAEPSNPDTDTDTDADTLAPDGVRTPAPEESGQSRPSPAAPKDGTRTASDAPEPYRPVRTESEEVPAATGPTAEHARPVTVDETPLSSRAPAEIPTGESSTPGSPDSVDMIMDWEDDQDASESEFGSVSEPDPATEALYDRLLTDVFGPAIATSPLHPALRDTLAHLDQLRQAVPALRGGPLDLDAVTRQVLLLDTAHPVTDAQRGELFRVAMAPETESAGSLAALAAFHLELRGVLSSTQALTGDDGAWGRNWTTATIPDLDLTEVGKVARQPDGTLGRGDVRPAPWHRPGEPKPYVVMAEGDHRRIVVRGHDGAPRQVPIDVFAELLARDPRLAALPPGTPVVLLVPDAGARGLDLPREAADRIGREVWSANGAVKVSPQRDPSQPHVVSLLFGQGLPRADWIRSTPGQVLDPAERENAPEWEREMLSHSVVDGGVTIGRGVFEDSEAPRRIAALKLATESSELWHYDPVTKEETKDDEPVPFAGKPVYVFGGHARSGATRVPTTTDPRHHTRGRATGGMLRRRPSLAQLPEDHGVLMEACSSAKPPGIVRTRRGIDDTFVPDPLAVVSESQHVANETGRTTYGGTHMVSFATRPDGTFVHRLYTDSRGRRGKWVEHRPEPVGELLDDRARAAGLHTDPGQPVTDATRERTLRLVRALRLAFGAAIEDDSRYGDLLAGIGALETMRAADPALRDLAPFSMDLFERAAHAGRPGDTGPDAYRGLLTDAADAVHRRPGAVLSDFVALPHVTAAAQRLDGLTDQDLDTEASRVLHLDGGPAAVGEPERARLFWATVKALEWESRTSDPDALTGRVLHLDRPDPARRPELLDLVARAAAVGVDVDNPVELGAFHLETLGALSPRTQLLDLDGVPTGRRWSPTPPDAATTTLTDRVVVAAPQQGGGYRAVGQERPPWSAPGGSPAYLVWAGGGPDHLLMTLPGGFRARVPYDEVAELLARDPVLNIRPQDTTDIVLAVPKAAPAASTAPAGAGTPGPDPRAVVGAGTGRAVWASQGSVSLAPAGPSRPYVPSLLPSAPGRPAAADWAAVRPGDGGTGADDVTFADRPATGVPAEPPAALADLLDPGPVGGLDTPLPNLDGVLHGFDTPLSDHPDDGVDGDRAQEPAPEEAGYREMLADVYGPDVMSSPLYPDIRDGLARLDRLRRTDPLLDFGPLDLDAVARRVLLLDPADPVTDVQRARLLGLASAPEARAAGSLAALAALHLRRQGVLSPTHALTTGPDGRPRGRDWTRGKGGLDDLDLTRTGRTGPRADGILSRDEVGPAPWHRPGGPDPYVVRADGDRDQVVVRGHDGAPREVPLDVFAELLALDAELSGLPADVPVLLLVSDAGGGGLELPRRAADRIGRDVWAANGGVDVAEGPDGNASHPYVVPLRTAWGSDRTDWIRSSPGLLPDPAESARAPFWEQDLLSHTIVTDQGSIGRAVFRDGDRARLLRGIRHAATATELYHVNRQDGTWVKDDEPVPFAGEPVYVFAGHGFLGETELPTRSNPRHRKRDRAVGGMLGRRPSLARRPKDHAVLMQECFAATPPGITRRRKLVTDTFVPDPLADASQSQHVANETGRTVYGATQEVGFKFGKDGEVAHYIIMDSRGRRGKWVKHRPEPDDAALDDRARAAGLHTDPVGPASEEVRERTLRLVRALRLTFGVAIEDDSRYGELLAGIGALESLRAADPALRDTGPFSLDLFERAAREIRATEHGDPDGELGPDAYEDLLARAADAVHRNPGAVLTDLVTLPHVITVAEGLDGLTDEEVNEEAARFLGLDPDRTVIGASERARFFWATVKALEWESRTPDPVALTGRVLHLGRPDPSRLPDLLDLVAHAAAVGVDVDDPVALGAFHLETLGALAPDTLLLNDAGAPAGRDWTPGPPGAAVDVDAALVMAATPDGGHRPVRQAKMPWTTDTAKPAPYLVRGEAGPDHLTMELPGGLRVEVPYEEVAELLAVDPALNDFPRTADIVLASATPAPVDPGTTDRRALVGAATGRGVWTSPGTVGLLAQSDPSLPHVLSLLPLADGRRQQAKDWSAARPAPASPADIRLSPTTATAGGGTVAPSGPPRPPEPDPPSPDAPRLDPAMTPPPRRRDPARFEGGRRMPAYVDDLPSLLPSGLSPAELEQLLANPVTFGQSTVVLRGYEQALDAIDRELGSRPEARPADGARLLDDVRQTLRDKPKTLADGRGRPFPYVNADGKRRVLWIRARHYGNWTPFDDGIGDSTKIDSMHRAAAVFGLTKNMQANSQYGLGGPIGPVGSAVFSGFGRIALRFGFINKVGYTLTDQRMNQMETRTLDKSRAYLDDIHYEMSVTDAAGRDITGTDTEPAAPARFAFGIRGGLRVRLPDSVTKMPEPGRVPRSMTLDRDAQYRFVRIEGFGPVAAIRDWAAARIGALPGSSAYTELDSFFSGDSFQRHGGTMARGRITTPPLFADDRKKSPLGAFVVEEVIPQAAVLVGETDQAEMRDINTSTVRSERSRAHGRSLLLQAVAGPAFNFHDPGAAPFDLRLQAGPTLQASFAKTWSAGLGGAGTLKSAGQVKGPRTALYLVVKSVRVRRSGDDAPPTRFLTWSLDRMTSSEARRLAGWDDGTTLALRNGVAPPFVPAYLTVDRPRTLGMHRVKEFAFDDGRRTRVTPDAADGIGRTLLDAFADGVVDAISHLRQGLVVPLDQLLPPDLPKGWRTRFNDLLAREPDQVLRAAESLPVPPRWTDPVTYRIALQNTLQVLGVLSQQNVTANLEGLTTVGLPIRLTDPDSVGQTYYTVRVHGTLTGRRYEGRDDNEGMRFSAQGVDRIDGQSSAKRGLDLGLEGTFSGRDNTVDDLAGLPRNTLGLTLGVRGGWQWETETGFGSTVTNEPMSVSNQPTHLYRYDLSLTATMSGYWRPRGLLRGLGLGLPGLLVLDEPVNVLFGRTPLGHLRGGGPRTGQVLIGVPVQHTPDADPHADGALNPYLSDESVPTHLTTERALALAKGDLVLPADPGAGRPAGRLADRGTQRFKDFRQHPFVIVNMVVPPVLLAEVDRVLGAASGNAWQLTKEGAATRDAIVRSFTPQSLASGFDQSSGPLGLVGSGLLGKGPYGELWGTFRYATAVGDLRALTPPMSMDTEMTLGGTRQAAGKVSTSTGFVFGGQLVYSVAQNPGHGLMGAYGLVANPLSASHARSRSVVRTVVADMNRKGFTHQVLVAGDVRHWFALFTSRLGTGRIGTAAAARTFVPSLLAGAAGTELTDRGGLLGHLPEKSAHRMGLIDDGMGDVPRYTGRSWTPQPWMRGTAFGTYAVNPLDPTDALLAFDRRIGTLGLDGESRERIRQLVTARATRALKGEMTTTAPSTPVRAGGWGWDSIRIGSRQVRARVELIPGTPVFEGLDHSAELEENRRAIETVQRNSESSSGADVGLLTSQLVYTGDTQVPASGPTYTESGSNRKTVASSHTVTTVTIYRAASTEPHAEVVTPYRMRITLEADDTPHAGTPAGAKPAKGKPTALDRFRGRLRIVEEGDAGELREHVPLSLMEPVRSREDEGTGRLLPAPDPAADPALAAPPRPVSPARAVEELTVRDGDGVVRPFTFPENGMHPRGIIGVENIRTAGELLLTKAYDVGFPLQVLEAEDGPDATALTELLRRTRRTGLTRLGTGSAQALEDGTSSTAVTAFFPRTTEPGGYQVAGLTEKSLAGTDTGQLSLRSAPDFSRALLLTVADGKKLEVLRRYGDNAGTSSSVEHGQSSSLGGAFLYDSPDAGLNQIGAFGPGPNDLDGDGMPVGDDHLTSRNLKPKTGRSFLFAVPATWIGVGDVHRNILDSKLANRIRGGTFAKARSGPQAMRSQAYVVTWIREDVARDLRIITDTNFPERVSKAWDAVEKASKAWVDADKAYWKKRRASGGLRADLDAAQTALDRAERVARAAGRPVDLARADVDTADTALRQAESDARRDHRLADESVAAAQADVDAFAENAYGSAPEHDGWAEVLREEEDAALARLAAAEEAAGTLRKEADLRLETARTGKAAADARLDAALLSARDPRRALDEATARRDAARDAFETRRAELDALRNTAEKAAAEYHRVRAGADQLTRWHRLAATAEGREELDGLPEPPAVTYQAPPKEPKAKPPAPPRYTRTGTGPGAVLTSPTNETYTLQDVPRDGDAFFRALAQGLEHAAPGTLAAQGIDLDDPRAMSDLRRRMASWLTDHADEDLLAAVAPDHTDAFSAEEIAAAGLDLGTDTPARREFDGLGGLLPHVADLPPGVRAELAVIQLLRRGDAPSEAGWNHGAADLLPLLAARTFGVRVTVVGSDGGFQDFAPEDPTGDLRGLVGTSAHPGAHVVLSLDDRHYQPALPTSPAPKPDPEPKPLAPKAGTEPKLAPKADPELKADPEPKPPAPKSDPGLEPLVPKSGPEAKLPAPKPDPGAKPRASKPDPEPKPLAPRPDPSPGDGEKGAGPESDSGRARGRRVPVPGTGECLLYSFMAGDPVHIRSRLGGLAATDRAAYDWLGDPDAVRGDLRRQAATGATTGPSRTALRAMRSYLEDYVGRSGGRLHPQITGQFRQTVADAFAARVRGMDRAGMLALLDHHGVRQVPVAEALDPAALLRRYVDARTAALPADPAVSPQDVRAVVEAEAEDLGPRRMFEYLKQHGLLPTPRDLDDEALGRLLTTAYTQSAAPLDDTELPGLLDAVVNWERRWGTPEGEIFLFLAAHAFDLRVDVVRSLPSGPRRVGEAGPDNATRQTEVYYNGVDHYDGSDAAPRDRFGAPVLPKRIKDEERDQDGDVRLNPLWVPLDEVDPDLLITGNRDAVWLYTVTDDGRVILGTEDLSGIVTPEQFDALLAGMREKDPDLTAEALRGTLDGLGHTGIAAGFVDDGGEAAGRTLPGRSRVSGEFRWNKDLNSWVVNDKSGRYMSETVRPGLDAAEAAGWLTNVAALFSDRLGVVVRTDQVKTAAPVPAPALAPPPPSAPTADPAGRAVPAPPQGTRQPGTPSADDTGRLDVARRVGAVLHGLGHPVVLAGAARGRVQFGQSRPLGAVEFHLPAVSPPAADGIRGALEREMPGASVRVRPGTRGVRVLDLSVDGVDITVTAVDRPASGTVTVDGFTVPRPADSLADAALALATGTDPELRGRDLLDLLWALHRTPADGPRTATPVLAREDAYRSARPAGAAGSLAVRLSELLDSAAQDPDALTRHEETWRALGVTEADLPALRAELTALAAGLRVLPEVTADPVRALADRLPP</sequence>
<feature type="compositionally biased region" description="Pro residues" evidence="1">
    <location>
        <begin position="5532"/>
        <end position="5544"/>
    </location>
</feature>
<feature type="compositionally biased region" description="Low complexity" evidence="1">
    <location>
        <begin position="411"/>
        <end position="433"/>
    </location>
</feature>
<feature type="non-terminal residue" evidence="3">
    <location>
        <position position="5818"/>
    </location>
</feature>
<dbReference type="Proteomes" id="UP001589753">
    <property type="component" value="Unassembled WGS sequence"/>
</dbReference>
<feature type="compositionally biased region" description="Polar residues" evidence="1">
    <location>
        <begin position="589"/>
        <end position="602"/>
    </location>
</feature>
<keyword evidence="2" id="KW-0812">Transmembrane</keyword>
<dbReference type="PANTHER" id="PTHR24216:SF65">
    <property type="entry name" value="PAXILLIN-LIKE PROTEIN 1"/>
    <property type="match status" value="1"/>
</dbReference>
<feature type="region of interest" description="Disordered" evidence="1">
    <location>
        <begin position="459"/>
        <end position="718"/>
    </location>
</feature>
<feature type="region of interest" description="Disordered" evidence="1">
    <location>
        <begin position="321"/>
        <end position="446"/>
    </location>
</feature>
<feature type="region of interest" description="Disordered" evidence="1">
    <location>
        <begin position="1589"/>
        <end position="1608"/>
    </location>
</feature>
<feature type="region of interest" description="Disordered" evidence="1">
    <location>
        <begin position="1103"/>
        <end position="1128"/>
    </location>
</feature>
<dbReference type="EMBL" id="JBHMDI010000101">
    <property type="protein sequence ID" value="MFB9351097.1"/>
    <property type="molecule type" value="Genomic_DNA"/>
</dbReference>
<feature type="compositionally biased region" description="Pro residues" evidence="1">
    <location>
        <begin position="4131"/>
        <end position="4146"/>
    </location>
</feature>
<feature type="region of interest" description="Disordered" evidence="1">
    <location>
        <begin position="4118"/>
        <end position="4146"/>
    </location>
</feature>
<feature type="compositionally biased region" description="Polar residues" evidence="1">
    <location>
        <begin position="364"/>
        <end position="382"/>
    </location>
</feature>
<feature type="compositionally biased region" description="Low complexity" evidence="1">
    <location>
        <begin position="499"/>
        <end position="511"/>
    </location>
</feature>
<keyword evidence="2" id="KW-1133">Transmembrane helix</keyword>
<evidence type="ECO:0000313" key="3">
    <source>
        <dbReference type="EMBL" id="MFB9351097.1"/>
    </source>
</evidence>
<proteinExistence type="predicted"/>
<feature type="compositionally biased region" description="Polar residues" evidence="1">
    <location>
        <begin position="398"/>
        <end position="408"/>
    </location>
</feature>